<dbReference type="EMBL" id="CP053923">
    <property type="protein sequence ID" value="QNT70266.1"/>
    <property type="molecule type" value="Genomic_DNA"/>
</dbReference>
<sequence length="111" mass="12285">MAIPDYQTLMLPVLRLAAAGETDIRHCTEAIARDFQLTPDELQELLPSGKQTLLSNRTHWAKTYLVGRGACSTWYTKSNNADAGVRHPATAKNSAKGFLRYNLSPLKDVVL</sequence>
<dbReference type="RefSeq" id="WP_190260748.1">
    <property type="nucleotide sequence ID" value="NZ_CP053923.1"/>
</dbReference>
<dbReference type="KEGG" id="dvn:HQ394_14175"/>
<organism evidence="2 3">
    <name type="scientific">Defluviicoccus vanus</name>
    <dbReference type="NCBI Taxonomy" id="111831"/>
    <lineage>
        <taxon>Bacteria</taxon>
        <taxon>Pseudomonadati</taxon>
        <taxon>Pseudomonadota</taxon>
        <taxon>Alphaproteobacteria</taxon>
        <taxon>Rhodospirillales</taxon>
        <taxon>Rhodospirillaceae</taxon>
        <taxon>Defluviicoccus</taxon>
    </lineage>
</organism>
<proteinExistence type="predicted"/>
<evidence type="ECO:0000313" key="3">
    <source>
        <dbReference type="Proteomes" id="UP000516369"/>
    </source>
</evidence>
<gene>
    <name evidence="2" type="ORF">HQ394_14175</name>
</gene>
<dbReference type="AlphaFoldDB" id="A0A7H1N3I0"/>
<reference evidence="2 3" key="1">
    <citation type="submission" date="2020-05" db="EMBL/GenBank/DDBJ databases">
        <title>Complete closed genome sequence of Defluviicoccus vanus.</title>
        <authorList>
            <person name="Bessarab I."/>
            <person name="Arumugam K."/>
            <person name="Maszenan A.M."/>
            <person name="Seviour R.J."/>
            <person name="Williams R.B."/>
        </authorList>
    </citation>
    <scope>NUCLEOTIDE SEQUENCE [LARGE SCALE GENOMIC DNA]</scope>
    <source>
        <strain evidence="2 3">Ben 114</strain>
    </source>
</reference>
<dbReference type="InterPro" id="IPR025745">
    <property type="entry name" value="Mrr-like_N_dom"/>
</dbReference>
<evidence type="ECO:0000313" key="2">
    <source>
        <dbReference type="EMBL" id="QNT70266.1"/>
    </source>
</evidence>
<dbReference type="Proteomes" id="UP000516369">
    <property type="component" value="Chromosome"/>
</dbReference>
<accession>A0A7H1N3I0</accession>
<dbReference type="Pfam" id="PF14338">
    <property type="entry name" value="Mrr_N"/>
    <property type="match status" value="1"/>
</dbReference>
<keyword evidence="3" id="KW-1185">Reference proteome</keyword>
<evidence type="ECO:0000259" key="1">
    <source>
        <dbReference type="Pfam" id="PF14338"/>
    </source>
</evidence>
<protein>
    <recommendedName>
        <fullName evidence="1">Restriction system protein Mrr-like N-terminal domain-containing protein</fullName>
    </recommendedName>
</protein>
<feature type="domain" description="Restriction system protein Mrr-like N-terminal" evidence="1">
    <location>
        <begin position="6"/>
        <end position="71"/>
    </location>
</feature>
<name>A0A7H1N3I0_9PROT</name>